<sequence>MFSVCRQFYFSKVTFVALPSKYQRALHHESKHKIEKIKLREPFAVVAGNLPKTALNGEQAFNFLNDGSNCRDPIKSGRADYVPIFLSEIPLLFRRNIIKLDLALLNISPPDVNGYCSLGPSVDVTRAAIESAKHLVVTSGDAHVHISNFTSIIHGDMPCHFMNPRQMTEVEDKIGALIADNLIDDGATLQTG</sequence>
<gene>
    <name evidence="1" type="ORF">SMTD_LOCUS16068</name>
</gene>
<evidence type="ECO:0000313" key="2">
    <source>
        <dbReference type="Proteomes" id="UP000269396"/>
    </source>
</evidence>
<name>A0A183PNY2_9TREM</name>
<dbReference type="Gene3D" id="3.30.750.70">
    <property type="entry name" value="4-hydroxybutyrate coenzyme like domains"/>
    <property type="match status" value="1"/>
</dbReference>
<keyword evidence="2" id="KW-1185">Reference proteome</keyword>
<dbReference type="EMBL" id="UZAL01036682">
    <property type="protein sequence ID" value="VDP70298.1"/>
    <property type="molecule type" value="Genomic_DNA"/>
</dbReference>
<dbReference type="InterPro" id="IPR037171">
    <property type="entry name" value="NagB/RpiA_transferase-like"/>
</dbReference>
<dbReference type="Pfam" id="PF02550">
    <property type="entry name" value="AcetylCoA_hydro"/>
    <property type="match status" value="1"/>
</dbReference>
<dbReference type="GO" id="GO:0006083">
    <property type="term" value="P:acetate metabolic process"/>
    <property type="evidence" value="ECO:0007669"/>
    <property type="project" value="InterPro"/>
</dbReference>
<dbReference type="InterPro" id="IPR046433">
    <property type="entry name" value="ActCoA_hydro"/>
</dbReference>
<dbReference type="GO" id="GO:0005739">
    <property type="term" value="C:mitochondrion"/>
    <property type="evidence" value="ECO:0007669"/>
    <property type="project" value="TreeGrafter"/>
</dbReference>
<dbReference type="AlphaFoldDB" id="A0A183PNY2"/>
<dbReference type="SUPFAM" id="SSF100950">
    <property type="entry name" value="NagB/RpiA/CoA transferase-like"/>
    <property type="match status" value="1"/>
</dbReference>
<dbReference type="Proteomes" id="UP000269396">
    <property type="component" value="Unassembled WGS sequence"/>
</dbReference>
<dbReference type="GO" id="GO:0008775">
    <property type="term" value="F:acetate CoA-transferase activity"/>
    <property type="evidence" value="ECO:0007669"/>
    <property type="project" value="InterPro"/>
</dbReference>
<dbReference type="STRING" id="31246.A0A183PNY2"/>
<dbReference type="InterPro" id="IPR003702">
    <property type="entry name" value="ActCoA_hydro_N"/>
</dbReference>
<proteinExistence type="predicted"/>
<accession>A0A183PNY2</accession>
<protein>
    <submittedName>
        <fullName evidence="1">Uncharacterized protein</fullName>
    </submittedName>
</protein>
<dbReference type="Gene3D" id="3.40.1080.10">
    <property type="entry name" value="Glutaconate Coenzyme A-transferase"/>
    <property type="match status" value="1"/>
</dbReference>
<organism evidence="1 2">
    <name type="scientific">Schistosoma mattheei</name>
    <dbReference type="NCBI Taxonomy" id="31246"/>
    <lineage>
        <taxon>Eukaryota</taxon>
        <taxon>Metazoa</taxon>
        <taxon>Spiralia</taxon>
        <taxon>Lophotrochozoa</taxon>
        <taxon>Platyhelminthes</taxon>
        <taxon>Trematoda</taxon>
        <taxon>Digenea</taxon>
        <taxon>Strigeidida</taxon>
        <taxon>Schistosomatoidea</taxon>
        <taxon>Schistosomatidae</taxon>
        <taxon>Schistosoma</taxon>
    </lineage>
</organism>
<dbReference type="PANTHER" id="PTHR21432:SF20">
    <property type="entry name" value="ACETYL-COA HYDROLASE"/>
    <property type="match status" value="1"/>
</dbReference>
<reference evidence="1 2" key="1">
    <citation type="submission" date="2018-11" db="EMBL/GenBank/DDBJ databases">
        <authorList>
            <consortium name="Pathogen Informatics"/>
        </authorList>
    </citation>
    <scope>NUCLEOTIDE SEQUENCE [LARGE SCALE GENOMIC DNA]</scope>
    <source>
        <strain>Denwood</strain>
        <strain evidence="2">Zambia</strain>
    </source>
</reference>
<evidence type="ECO:0000313" key="1">
    <source>
        <dbReference type="EMBL" id="VDP70298.1"/>
    </source>
</evidence>
<dbReference type="PANTHER" id="PTHR21432">
    <property type="entry name" value="ACETYL-COA HYDROLASE-RELATED"/>
    <property type="match status" value="1"/>
</dbReference>